<dbReference type="InParanoid" id="A0A1Z5JDM5"/>
<dbReference type="Pfam" id="PF01588">
    <property type="entry name" value="tRNA_bind"/>
    <property type="match status" value="1"/>
</dbReference>
<dbReference type="FunCoup" id="A0A1Z5JDM5">
    <property type="interactions" value="1056"/>
</dbReference>
<dbReference type="GO" id="GO:0004819">
    <property type="term" value="F:glutamine-tRNA ligase activity"/>
    <property type="evidence" value="ECO:0007669"/>
    <property type="project" value="UniProtKB-EC"/>
</dbReference>
<keyword evidence="9 12" id="KW-0030">Aminoacyl-tRNA synthetase</keyword>
<dbReference type="Proteomes" id="UP000198406">
    <property type="component" value="Unassembled WGS sequence"/>
</dbReference>
<dbReference type="NCBIfam" id="TIGR00440">
    <property type="entry name" value="glnS"/>
    <property type="match status" value="1"/>
</dbReference>
<dbReference type="Pfam" id="PF20974">
    <property type="entry name" value="tRNA-synt_1c_C2"/>
    <property type="match status" value="1"/>
</dbReference>
<evidence type="ECO:0000256" key="11">
    <source>
        <dbReference type="PROSITE-ProRule" id="PRU00209"/>
    </source>
</evidence>
<evidence type="ECO:0000259" key="14">
    <source>
        <dbReference type="PROSITE" id="PS50886"/>
    </source>
</evidence>
<dbReference type="Gene3D" id="1.10.1160.10">
    <property type="entry name" value="Glutamyl-trna Synthetase, Domain 2"/>
    <property type="match status" value="1"/>
</dbReference>
<dbReference type="InterPro" id="IPR049437">
    <property type="entry name" value="tRNA-synt_1c_C2"/>
</dbReference>
<dbReference type="GO" id="GO:0000049">
    <property type="term" value="F:tRNA binding"/>
    <property type="evidence" value="ECO:0007669"/>
    <property type="project" value="UniProtKB-UniRule"/>
</dbReference>
<name>A0A1Z5JDM5_FISSO</name>
<comment type="similarity">
    <text evidence="1 12">Belongs to the class-I aminoacyl-tRNA synthetase family.</text>
</comment>
<dbReference type="EMBL" id="BDSP01000049">
    <property type="protein sequence ID" value="GAX12103.1"/>
    <property type="molecule type" value="Genomic_DNA"/>
</dbReference>
<dbReference type="SUPFAM" id="SSF50249">
    <property type="entry name" value="Nucleic acid-binding proteins"/>
    <property type="match status" value="1"/>
</dbReference>
<dbReference type="Gene3D" id="2.40.50.140">
    <property type="entry name" value="Nucleic acid-binding proteins"/>
    <property type="match status" value="1"/>
</dbReference>
<dbReference type="OrthoDB" id="191598at2759"/>
<organism evidence="15 16">
    <name type="scientific">Fistulifera solaris</name>
    <name type="common">Oleaginous diatom</name>
    <dbReference type="NCBI Taxonomy" id="1519565"/>
    <lineage>
        <taxon>Eukaryota</taxon>
        <taxon>Sar</taxon>
        <taxon>Stramenopiles</taxon>
        <taxon>Ochrophyta</taxon>
        <taxon>Bacillariophyta</taxon>
        <taxon>Bacillariophyceae</taxon>
        <taxon>Bacillariophycidae</taxon>
        <taxon>Naviculales</taxon>
        <taxon>Naviculaceae</taxon>
        <taxon>Fistulifera</taxon>
    </lineage>
</organism>
<sequence>MRLLLWLMPSTVSAFAYAPNFITKIIQEDTQLDPFSETIIESSKIKTRFPPEPNGYLHLGHAKAVSFNFAVARMFGGACHMRLDDTNPSKEDREYVESILEDVKWIQSGLYDGDAPWDGKVRKTSDYFDLIYDCAIFLIQNGHAYVDSLSADEMREYRGTLTEPGKDSPFRSRSVEENLQLFQEMKAGKCAEGEHVLRAKIDMASPNINMRDPTLYRIKHESHQETGDKWCIYPMYDFSHPISDAVEEITHSLCTLEFEDHRPFYDWTIQKLLPSGLISATPRQIEFSRLNIKSTVLSKRKLIQLVEEKHVNGWDDPRLPTLSGLRRRGVPPSALRLFCERVGISKADSNIDYSVLEDCVREVMDEACSRAFCVLNPLKVTITNWEGGLEKFTVDRHPKLAEMGTRVIPFGKSLFIERSDFFDLEGPEGKLSGGIPPKGFKRLLPNEMVRLRYAYVIQCNEIIRDAETQEPIELKCAYLPDTRAGNTPEGMSRVQGIIHWVEESTGVKCQINQYDRLFKVEEPGKDSGDFLKDVNADSLEILSSAIVEPSVLTDVVDILEKIDENKDTYHSTLAYQFERSGYFALDTASTGPESLVLNRVATLRDTWGVKKDEPERNRGTTRNDKDATPVEDIRRVAFRAATIVSADPHPEAENLLVCKVNCGDPELRTVVAALAGQVKLADLVGSKVVVVANLKPAKMRGIESEAMLLAASDSDSGKVELLQVPALVPDGELLSFEGKEPSLPDDMLKSKGAIKAWERAKAGLRSTSEREVAFFDGSKVYRMMSSAGSVSTASLAESVIQ</sequence>
<evidence type="ECO:0000256" key="3">
    <source>
        <dbReference type="ARBA" id="ARBA00022555"/>
    </source>
</evidence>
<reference evidence="15 16" key="1">
    <citation type="journal article" date="2015" name="Plant Cell">
        <title>Oil accumulation by the oleaginous diatom Fistulifera solaris as revealed by the genome and transcriptome.</title>
        <authorList>
            <person name="Tanaka T."/>
            <person name="Maeda Y."/>
            <person name="Veluchamy A."/>
            <person name="Tanaka M."/>
            <person name="Abida H."/>
            <person name="Marechal E."/>
            <person name="Bowler C."/>
            <person name="Muto M."/>
            <person name="Sunaga Y."/>
            <person name="Tanaka M."/>
            <person name="Yoshino T."/>
            <person name="Taniguchi T."/>
            <person name="Fukuda Y."/>
            <person name="Nemoto M."/>
            <person name="Matsumoto M."/>
            <person name="Wong P.S."/>
            <person name="Aburatani S."/>
            <person name="Fujibuchi W."/>
        </authorList>
    </citation>
    <scope>NUCLEOTIDE SEQUENCE [LARGE SCALE GENOMIC DNA]</scope>
    <source>
        <strain evidence="15 16">JPCC DA0580</strain>
    </source>
</reference>
<dbReference type="SUPFAM" id="SSF50715">
    <property type="entry name" value="Ribosomal protein L25-like"/>
    <property type="match status" value="1"/>
</dbReference>
<dbReference type="EC" id="6.1.1.18" evidence="2"/>
<dbReference type="InterPro" id="IPR012340">
    <property type="entry name" value="NA-bd_OB-fold"/>
</dbReference>
<evidence type="ECO:0000256" key="5">
    <source>
        <dbReference type="ARBA" id="ARBA00022741"/>
    </source>
</evidence>
<dbReference type="InterPro" id="IPR014729">
    <property type="entry name" value="Rossmann-like_a/b/a_fold"/>
</dbReference>
<evidence type="ECO:0000256" key="9">
    <source>
        <dbReference type="ARBA" id="ARBA00023146"/>
    </source>
</evidence>
<dbReference type="CDD" id="cd02153">
    <property type="entry name" value="tRNA_bindingDomain"/>
    <property type="match status" value="1"/>
</dbReference>
<keyword evidence="16" id="KW-1185">Reference proteome</keyword>
<comment type="catalytic activity">
    <reaction evidence="10">
        <text>tRNA(Gln) + L-glutamine + ATP = L-glutaminyl-tRNA(Gln) + AMP + diphosphate</text>
        <dbReference type="Rhea" id="RHEA:20121"/>
        <dbReference type="Rhea" id="RHEA-COMP:9662"/>
        <dbReference type="Rhea" id="RHEA-COMP:9681"/>
        <dbReference type="ChEBI" id="CHEBI:30616"/>
        <dbReference type="ChEBI" id="CHEBI:33019"/>
        <dbReference type="ChEBI" id="CHEBI:58359"/>
        <dbReference type="ChEBI" id="CHEBI:78442"/>
        <dbReference type="ChEBI" id="CHEBI:78521"/>
        <dbReference type="ChEBI" id="CHEBI:456215"/>
        <dbReference type="EC" id="6.1.1.18"/>
    </reaction>
</comment>
<evidence type="ECO:0000313" key="16">
    <source>
        <dbReference type="Proteomes" id="UP000198406"/>
    </source>
</evidence>
<evidence type="ECO:0000256" key="10">
    <source>
        <dbReference type="ARBA" id="ARBA00048270"/>
    </source>
</evidence>
<keyword evidence="7 11" id="KW-0694">RNA-binding</keyword>
<dbReference type="NCBIfam" id="NF011291">
    <property type="entry name" value="PRK14703.1"/>
    <property type="match status" value="1"/>
</dbReference>
<dbReference type="InterPro" id="IPR001412">
    <property type="entry name" value="aa-tRNA-synth_I_CS"/>
</dbReference>
<comment type="caution">
    <text evidence="15">The sequence shown here is derived from an EMBL/GenBank/DDBJ whole genome shotgun (WGS) entry which is preliminary data.</text>
</comment>
<keyword evidence="6 12" id="KW-0067">ATP-binding</keyword>
<dbReference type="InterPro" id="IPR011035">
    <property type="entry name" value="Ribosomal_bL25/Gln-tRNA_synth"/>
</dbReference>
<keyword evidence="8 12" id="KW-0648">Protein biosynthesis</keyword>
<dbReference type="PANTHER" id="PTHR43097:SF4">
    <property type="entry name" value="GLUTAMINE--TRNA LIGASE"/>
    <property type="match status" value="1"/>
</dbReference>
<dbReference type="PROSITE" id="PS00178">
    <property type="entry name" value="AA_TRNA_LIGASE_I"/>
    <property type="match status" value="1"/>
</dbReference>
<dbReference type="InterPro" id="IPR020056">
    <property type="entry name" value="Rbsml_bL25/Gln-tRNA_synth_N"/>
</dbReference>
<evidence type="ECO:0000256" key="12">
    <source>
        <dbReference type="RuleBase" id="RU363037"/>
    </source>
</evidence>
<dbReference type="FunFam" id="3.90.800.10:FF:000001">
    <property type="entry name" value="Glutamine--tRNA ligase"/>
    <property type="match status" value="1"/>
</dbReference>
<dbReference type="InterPro" id="IPR020058">
    <property type="entry name" value="Glu/Gln-tRNA-synth_Ib_cat-dom"/>
</dbReference>
<dbReference type="InterPro" id="IPR002547">
    <property type="entry name" value="tRNA-bd_dom"/>
</dbReference>
<dbReference type="Gene3D" id="3.40.50.620">
    <property type="entry name" value="HUPs"/>
    <property type="match status" value="1"/>
</dbReference>
<dbReference type="PANTHER" id="PTHR43097">
    <property type="entry name" value="GLUTAMINE-TRNA LIGASE"/>
    <property type="match status" value="1"/>
</dbReference>
<dbReference type="Gene3D" id="2.40.240.10">
    <property type="entry name" value="Ribosomal Protein L25, Chain P"/>
    <property type="match status" value="2"/>
</dbReference>
<keyword evidence="4 12" id="KW-0436">Ligase</keyword>
<keyword evidence="5 12" id="KW-0547">Nucleotide-binding</keyword>
<feature type="signal peptide" evidence="13">
    <location>
        <begin position="1"/>
        <end position="16"/>
    </location>
</feature>
<dbReference type="Pfam" id="PF03950">
    <property type="entry name" value="tRNA-synt_1c_C"/>
    <property type="match status" value="1"/>
</dbReference>
<dbReference type="Pfam" id="PF00749">
    <property type="entry name" value="tRNA-synt_1c"/>
    <property type="match status" value="1"/>
</dbReference>
<evidence type="ECO:0000256" key="1">
    <source>
        <dbReference type="ARBA" id="ARBA00005594"/>
    </source>
</evidence>
<dbReference type="FunFam" id="1.10.1160.10:FF:000001">
    <property type="entry name" value="Glutamine--tRNA ligase"/>
    <property type="match status" value="1"/>
</dbReference>
<feature type="domain" description="TRNA-binding" evidence="14">
    <location>
        <begin position="632"/>
        <end position="735"/>
    </location>
</feature>
<feature type="chain" id="PRO_5012057508" description="glutamine--tRNA ligase" evidence="13">
    <location>
        <begin position="17"/>
        <end position="801"/>
    </location>
</feature>
<evidence type="ECO:0000256" key="13">
    <source>
        <dbReference type="SAM" id="SignalP"/>
    </source>
</evidence>
<evidence type="ECO:0000256" key="8">
    <source>
        <dbReference type="ARBA" id="ARBA00022917"/>
    </source>
</evidence>
<dbReference type="SUPFAM" id="SSF52374">
    <property type="entry name" value="Nucleotidylyl transferase"/>
    <property type="match status" value="1"/>
</dbReference>
<keyword evidence="13" id="KW-0732">Signal</keyword>
<accession>A0A1Z5JDM5</accession>
<evidence type="ECO:0000256" key="2">
    <source>
        <dbReference type="ARBA" id="ARBA00012836"/>
    </source>
</evidence>
<keyword evidence="3 11" id="KW-0820">tRNA-binding</keyword>
<dbReference type="AlphaFoldDB" id="A0A1Z5JDM5"/>
<dbReference type="InterPro" id="IPR020061">
    <property type="entry name" value="Glu_tRNA_lig_a-bdl"/>
</dbReference>
<dbReference type="PRINTS" id="PR00987">
    <property type="entry name" value="TRNASYNTHGLU"/>
</dbReference>
<dbReference type="InterPro" id="IPR000924">
    <property type="entry name" value="Glu/Gln-tRNA-synth"/>
</dbReference>
<dbReference type="PROSITE" id="PS50886">
    <property type="entry name" value="TRBD"/>
    <property type="match status" value="1"/>
</dbReference>
<dbReference type="InterPro" id="IPR004514">
    <property type="entry name" value="Gln-tRNA-synth"/>
</dbReference>
<dbReference type="GO" id="GO:0005829">
    <property type="term" value="C:cytosol"/>
    <property type="evidence" value="ECO:0007669"/>
    <property type="project" value="TreeGrafter"/>
</dbReference>
<evidence type="ECO:0000313" key="15">
    <source>
        <dbReference type="EMBL" id="GAX12103.1"/>
    </source>
</evidence>
<dbReference type="FunFam" id="3.40.50.620:FF:000037">
    <property type="entry name" value="Glutamine--tRNA ligase cytoplasmic"/>
    <property type="match status" value="1"/>
</dbReference>
<dbReference type="InterPro" id="IPR050132">
    <property type="entry name" value="Gln/Glu-tRNA_Ligase"/>
</dbReference>
<gene>
    <name evidence="15" type="ORF">FisN_15Lh204</name>
</gene>
<evidence type="ECO:0000256" key="6">
    <source>
        <dbReference type="ARBA" id="ARBA00022840"/>
    </source>
</evidence>
<protein>
    <recommendedName>
        <fullName evidence="2">glutamine--tRNA ligase</fullName>
        <ecNumber evidence="2">6.1.1.18</ecNumber>
    </recommendedName>
</protein>
<proteinExistence type="inferred from homology"/>
<evidence type="ECO:0000256" key="4">
    <source>
        <dbReference type="ARBA" id="ARBA00022598"/>
    </source>
</evidence>
<dbReference type="GO" id="GO:0005524">
    <property type="term" value="F:ATP binding"/>
    <property type="evidence" value="ECO:0007669"/>
    <property type="project" value="UniProtKB-KW"/>
</dbReference>
<dbReference type="Gene3D" id="3.90.800.10">
    <property type="entry name" value="Glutamyl-tRNA Synthetase, Domain 3"/>
    <property type="match status" value="1"/>
</dbReference>
<dbReference type="InterPro" id="IPR020059">
    <property type="entry name" value="Glu/Gln-tRNA-synth_Ib_codon-bd"/>
</dbReference>
<evidence type="ECO:0000256" key="7">
    <source>
        <dbReference type="ARBA" id="ARBA00022884"/>
    </source>
</evidence>
<dbReference type="GO" id="GO:0006425">
    <property type="term" value="P:glutaminyl-tRNA aminoacylation"/>
    <property type="evidence" value="ECO:0007669"/>
    <property type="project" value="InterPro"/>
</dbReference>